<name>A0A6J4GVJ9_9FLAO</name>
<protein>
    <submittedName>
        <fullName evidence="1">Uncharacterized protein</fullName>
    </submittedName>
</protein>
<proteinExistence type="predicted"/>
<sequence>MRGLDKALGVETYQLEQLVKENIGKLIESTEK</sequence>
<dbReference type="EMBL" id="CADCSU010000161">
    <property type="protein sequence ID" value="CAA9202867.1"/>
    <property type="molecule type" value="Genomic_DNA"/>
</dbReference>
<dbReference type="AlphaFoldDB" id="A0A6J4GVJ9"/>
<dbReference type="Proteomes" id="UP000479938">
    <property type="component" value="Unassembled WGS sequence"/>
</dbReference>
<evidence type="ECO:0000313" key="2">
    <source>
        <dbReference type="Proteomes" id="UP000479938"/>
    </source>
</evidence>
<gene>
    <name evidence="1" type="ORF">FLA105534_04290</name>
</gene>
<organism evidence="1 2">
    <name type="scientific">Flavobacterium bizetiae</name>
    <dbReference type="NCBI Taxonomy" id="2704140"/>
    <lineage>
        <taxon>Bacteria</taxon>
        <taxon>Pseudomonadati</taxon>
        <taxon>Bacteroidota</taxon>
        <taxon>Flavobacteriia</taxon>
        <taxon>Flavobacteriales</taxon>
        <taxon>Flavobacteriaceae</taxon>
        <taxon>Flavobacterium</taxon>
    </lineage>
</organism>
<evidence type="ECO:0000313" key="1">
    <source>
        <dbReference type="EMBL" id="CAA9202867.1"/>
    </source>
</evidence>
<reference evidence="1 2" key="1">
    <citation type="submission" date="2020-02" db="EMBL/GenBank/DDBJ databases">
        <authorList>
            <person name="Criscuolo A."/>
        </authorList>
    </citation>
    <scope>NUCLEOTIDE SEQUENCE [LARGE SCALE GENOMIC DNA]</scope>
    <source>
        <strain evidence="1">CIP105534</strain>
    </source>
</reference>
<keyword evidence="2" id="KW-1185">Reference proteome</keyword>
<accession>A0A6J4GVJ9</accession>